<dbReference type="PANTHER" id="PTHR11431:SF51">
    <property type="entry name" value="FERRITIN"/>
    <property type="match status" value="1"/>
</dbReference>
<dbReference type="InterPro" id="IPR009078">
    <property type="entry name" value="Ferritin-like_SF"/>
</dbReference>
<feature type="domain" description="Ferritin-like diiron" evidence="8">
    <location>
        <begin position="53"/>
        <end position="211"/>
    </location>
</feature>
<gene>
    <name evidence="9" type="ORF">RI129_000787</name>
</gene>
<feature type="signal peptide" evidence="7">
    <location>
        <begin position="1"/>
        <end position="19"/>
    </location>
</feature>
<keyword evidence="4 5" id="KW-0408">Iron</keyword>
<evidence type="ECO:0000259" key="8">
    <source>
        <dbReference type="PROSITE" id="PS50905"/>
    </source>
</evidence>
<dbReference type="GO" id="GO:0005737">
    <property type="term" value="C:cytoplasm"/>
    <property type="evidence" value="ECO:0007669"/>
    <property type="project" value="TreeGrafter"/>
</dbReference>
<proteinExistence type="inferred from homology"/>
<dbReference type="Gene3D" id="1.20.1260.10">
    <property type="match status" value="1"/>
</dbReference>
<reference evidence="9 10" key="1">
    <citation type="journal article" date="2024" name="Insects">
        <title>An Improved Chromosome-Level Genome Assembly of the Firefly Pyrocoelia pectoralis.</title>
        <authorList>
            <person name="Fu X."/>
            <person name="Meyer-Rochow V.B."/>
            <person name="Ballantyne L."/>
            <person name="Zhu X."/>
        </authorList>
    </citation>
    <scope>NUCLEOTIDE SEQUENCE [LARGE SCALE GENOMIC DNA]</scope>
    <source>
        <strain evidence="9">XCY_ONT2</strain>
    </source>
</reference>
<evidence type="ECO:0000256" key="1">
    <source>
        <dbReference type="ARBA" id="ARBA00007513"/>
    </source>
</evidence>
<keyword evidence="3 5" id="KW-0479">Metal-binding</keyword>
<protein>
    <recommendedName>
        <fullName evidence="6">Ferritin</fullName>
    </recommendedName>
</protein>
<dbReference type="InterPro" id="IPR001519">
    <property type="entry name" value="Ferritin"/>
</dbReference>
<dbReference type="EMBL" id="JAVRBK010000001">
    <property type="protein sequence ID" value="KAK5649758.1"/>
    <property type="molecule type" value="Genomic_DNA"/>
</dbReference>
<sequence length="233" mass="26683">MKLLFVCCTILAAAFAATGDECYKDSVRVCKSVLKDNKKDKKDFSLPSCSAKYGAILEMLPELQQYVNSHITRNFEYMLMATHYGNYEKSREGFEKIFMDLSDSKWDTAIDLIKYITKRGGEMKFDNIKADTVNDENASYELYELNSLAKALDMEKELAERAHLIHGQATRRRENLHDPEVSSYIENKFVHHHAETIRKLSGYTSDLTSLLSGPDSSLALYIFDDYLKKQSIV</sequence>
<dbReference type="Proteomes" id="UP001329430">
    <property type="component" value="Chromosome 1"/>
</dbReference>
<comment type="caution">
    <text evidence="9">The sequence shown here is derived from an EMBL/GenBank/DDBJ whole genome shotgun (WGS) entry which is preliminary data.</text>
</comment>
<evidence type="ECO:0000313" key="9">
    <source>
        <dbReference type="EMBL" id="KAK5649758.1"/>
    </source>
</evidence>
<dbReference type="PROSITE" id="PS50905">
    <property type="entry name" value="FERRITIN_LIKE"/>
    <property type="match status" value="1"/>
</dbReference>
<dbReference type="GO" id="GO:0006879">
    <property type="term" value="P:intracellular iron ion homeostasis"/>
    <property type="evidence" value="ECO:0007669"/>
    <property type="project" value="UniProtKB-KW"/>
</dbReference>
<name>A0AAN7VTS5_9COLE</name>
<dbReference type="GO" id="GO:0006826">
    <property type="term" value="P:iron ion transport"/>
    <property type="evidence" value="ECO:0007669"/>
    <property type="project" value="InterPro"/>
</dbReference>
<dbReference type="GO" id="GO:0008198">
    <property type="term" value="F:ferrous iron binding"/>
    <property type="evidence" value="ECO:0007669"/>
    <property type="project" value="TreeGrafter"/>
</dbReference>
<evidence type="ECO:0000256" key="2">
    <source>
        <dbReference type="ARBA" id="ARBA00022434"/>
    </source>
</evidence>
<dbReference type="InterPro" id="IPR009040">
    <property type="entry name" value="Ferritin-like_diiron"/>
</dbReference>
<evidence type="ECO:0000256" key="7">
    <source>
        <dbReference type="SAM" id="SignalP"/>
    </source>
</evidence>
<keyword evidence="7" id="KW-0732">Signal</keyword>
<evidence type="ECO:0000256" key="5">
    <source>
        <dbReference type="PIRSR" id="PIRSR601519-1"/>
    </source>
</evidence>
<dbReference type="SUPFAM" id="SSF47240">
    <property type="entry name" value="Ferritin-like"/>
    <property type="match status" value="1"/>
</dbReference>
<dbReference type="PANTHER" id="PTHR11431">
    <property type="entry name" value="FERRITIN"/>
    <property type="match status" value="1"/>
</dbReference>
<comment type="function">
    <text evidence="6">Stores iron in a soluble, non-toxic, readily available form. Important for iron homeostasis. Iron is taken up in the ferrous form and deposited as ferric hydroxides after oxidation.</text>
</comment>
<feature type="chain" id="PRO_5042850524" description="Ferritin" evidence="7">
    <location>
        <begin position="20"/>
        <end position="233"/>
    </location>
</feature>
<organism evidence="9 10">
    <name type="scientific">Pyrocoelia pectoralis</name>
    <dbReference type="NCBI Taxonomy" id="417401"/>
    <lineage>
        <taxon>Eukaryota</taxon>
        <taxon>Metazoa</taxon>
        <taxon>Ecdysozoa</taxon>
        <taxon>Arthropoda</taxon>
        <taxon>Hexapoda</taxon>
        <taxon>Insecta</taxon>
        <taxon>Pterygota</taxon>
        <taxon>Neoptera</taxon>
        <taxon>Endopterygota</taxon>
        <taxon>Coleoptera</taxon>
        <taxon>Polyphaga</taxon>
        <taxon>Elateriformia</taxon>
        <taxon>Elateroidea</taxon>
        <taxon>Lampyridae</taxon>
        <taxon>Lampyrinae</taxon>
        <taxon>Pyrocoelia</taxon>
    </lineage>
</organism>
<evidence type="ECO:0000256" key="3">
    <source>
        <dbReference type="ARBA" id="ARBA00022723"/>
    </source>
</evidence>
<evidence type="ECO:0000256" key="4">
    <source>
        <dbReference type="ARBA" id="ARBA00023004"/>
    </source>
</evidence>
<dbReference type="InterPro" id="IPR008331">
    <property type="entry name" value="Ferritin_DPS_dom"/>
</dbReference>
<dbReference type="AlphaFoldDB" id="A0AAN7VTS5"/>
<dbReference type="InterPro" id="IPR012347">
    <property type="entry name" value="Ferritin-like"/>
</dbReference>
<evidence type="ECO:0000256" key="6">
    <source>
        <dbReference type="RuleBase" id="RU361145"/>
    </source>
</evidence>
<keyword evidence="10" id="KW-1185">Reference proteome</keyword>
<keyword evidence="2 6" id="KW-0409">Iron storage</keyword>
<feature type="binding site" evidence="5">
    <location>
        <position position="155"/>
    </location>
    <ligand>
        <name>Fe cation</name>
        <dbReference type="ChEBI" id="CHEBI:24875"/>
        <label>1</label>
    </ligand>
</feature>
<dbReference type="CDD" id="cd01056">
    <property type="entry name" value="Euk_Ferritin"/>
    <property type="match status" value="1"/>
</dbReference>
<evidence type="ECO:0000313" key="10">
    <source>
        <dbReference type="Proteomes" id="UP001329430"/>
    </source>
</evidence>
<comment type="similarity">
    <text evidence="1 6">Belongs to the ferritin family.</text>
</comment>
<dbReference type="GO" id="GO:0008199">
    <property type="term" value="F:ferric iron binding"/>
    <property type="evidence" value="ECO:0007669"/>
    <property type="project" value="InterPro"/>
</dbReference>
<dbReference type="Pfam" id="PF00210">
    <property type="entry name" value="Ferritin"/>
    <property type="match status" value="1"/>
</dbReference>
<accession>A0AAN7VTS5</accession>